<protein>
    <submittedName>
        <fullName evidence="1">Secreted protein containing C-terminal beta-propeller domain</fullName>
    </submittedName>
</protein>
<dbReference type="AlphaFoldDB" id="A0A1M4X236"/>
<dbReference type="InterPro" id="IPR019198">
    <property type="entry name" value="Beta_propeller_containing"/>
</dbReference>
<evidence type="ECO:0000313" key="2">
    <source>
        <dbReference type="Proteomes" id="UP000184196"/>
    </source>
</evidence>
<dbReference type="OrthoDB" id="9778998at2"/>
<sequence length="696" mass="77259">MQRWIALFICAVFILAAGITLCGSASPLPARAAEIKSFASYGELVNYIHQNTNLAREIDRLLTGGERAAPALTYGVPRDTIRAMKGGENVKDSGKEPPAADFSRTNVQVTGVDEADAVKSDGRYLYLLSGSKVVIVRAYPAGEAKIISTISCEGQPLEILINNSRVVVFGYQAGQPGIFIRVYNVENKNKPVLESNITCRADYVTSRMIGDYVYAILNMPVYSGADPAGGVELPAININGRAEVIPPSKIYYFPHPDYAYCYTTILTINLRDNKITSKTFLTGISQNIYASLENIYLTGFKTPDYIAFTNRLLDDVTRLVPPGVGKKLADLKKVEDPARQLQQLDVLLDNYLQTLDEQRANALRTKLFALHQKWEEDLARERDKTVIHKLAVNQDRVDYLCRGEVPGHVLNQFSMDEHRGMFRIATTSTGTSIFSGQVIPKNNIYILDKNLRPVGKLEGLAPTERIYAARFMGDRAYLVTFRNVDPLFVVDLKNPRQPVLAGELKIPGYSTYLHAYDENYLIGIGREVKAGDGTVEQPRPLIFPPPTPREEGLKISLFDVSNPASPREKASYVISGQDADSPALYDHRAVLFDRSRNLLVIPVSFSPPVRILTSAGEQAPPARFWYGAYVFNISPEGGIKLKGKVAHGSGSYREGEEATPVKRALYIEDVLYTISDHLVKMNDLSSLKELKQLRLK</sequence>
<organism evidence="1 2">
    <name type="scientific">Desulfofundulus australicus DSM 11792</name>
    <dbReference type="NCBI Taxonomy" id="1121425"/>
    <lineage>
        <taxon>Bacteria</taxon>
        <taxon>Bacillati</taxon>
        <taxon>Bacillota</taxon>
        <taxon>Clostridia</taxon>
        <taxon>Eubacteriales</taxon>
        <taxon>Peptococcaceae</taxon>
        <taxon>Desulfofundulus</taxon>
    </lineage>
</organism>
<keyword evidence="2" id="KW-1185">Reference proteome</keyword>
<dbReference type="Pfam" id="PF09826">
    <property type="entry name" value="Beta_propel"/>
    <property type="match status" value="1"/>
</dbReference>
<proteinExistence type="predicted"/>
<name>A0A1M4X236_9FIRM</name>
<accession>A0A1M4X236</accession>
<evidence type="ECO:0000313" key="1">
    <source>
        <dbReference type="EMBL" id="SHE87423.1"/>
    </source>
</evidence>
<dbReference type="Proteomes" id="UP000184196">
    <property type="component" value="Unassembled WGS sequence"/>
</dbReference>
<dbReference type="EMBL" id="FQUW01000010">
    <property type="protein sequence ID" value="SHE87423.1"/>
    <property type="molecule type" value="Genomic_DNA"/>
</dbReference>
<gene>
    <name evidence="1" type="ORF">SAMN02745218_00961</name>
</gene>
<dbReference type="RefSeq" id="WP_073163602.1">
    <property type="nucleotide sequence ID" value="NZ_FQUW01000010.1"/>
</dbReference>
<reference evidence="2" key="1">
    <citation type="submission" date="2016-11" db="EMBL/GenBank/DDBJ databases">
        <authorList>
            <person name="Varghese N."/>
            <person name="Submissions S."/>
        </authorList>
    </citation>
    <scope>NUCLEOTIDE SEQUENCE [LARGE SCALE GENOMIC DNA]</scope>
    <source>
        <strain evidence="2">DSM 11792</strain>
    </source>
</reference>